<evidence type="ECO:0000313" key="4">
    <source>
        <dbReference type="EMBL" id="TVU51107.1"/>
    </source>
</evidence>
<protein>
    <recommendedName>
        <fullName evidence="3">Multiple C2 domain-containing protein</fullName>
    </recommendedName>
</protein>
<name>A0A5J9WT57_9POAL</name>
<dbReference type="OrthoDB" id="684867at2759"/>
<keyword evidence="5" id="KW-1185">Reference proteome</keyword>
<feature type="transmembrane region" description="Helical" evidence="2">
    <location>
        <begin position="12"/>
        <end position="29"/>
    </location>
</feature>
<accession>A0A5J9WT57</accession>
<dbReference type="Proteomes" id="UP000324897">
    <property type="component" value="Chromosome 6"/>
</dbReference>
<keyword evidence="2" id="KW-0812">Transmembrane</keyword>
<dbReference type="InterPro" id="IPR047259">
    <property type="entry name" value="QUIRKY-like"/>
</dbReference>
<proteinExistence type="predicted"/>
<feature type="domain" description="Multiple C2" evidence="3">
    <location>
        <begin position="61"/>
        <end position="214"/>
    </location>
</feature>
<dbReference type="InterPro" id="IPR013583">
    <property type="entry name" value="MCTP_C"/>
</dbReference>
<feature type="non-terminal residue" evidence="4">
    <location>
        <position position="1"/>
    </location>
</feature>
<dbReference type="EMBL" id="RWGY01000002">
    <property type="protein sequence ID" value="TVU51107.1"/>
    <property type="molecule type" value="Genomic_DNA"/>
</dbReference>
<dbReference type="Pfam" id="PF08372">
    <property type="entry name" value="PRT_C"/>
    <property type="match status" value="1"/>
</dbReference>
<sequence>MWSMRKTKVNFYRIMSVLSIFITFWKWFRNVCSWDNPSVSLLAHAVFLLALAFHQFILALALLYTFLSTVWNYCRRPDYPSHIDIKTSLTDTVHPDELDEEYDTFPTSRSSDLVLRMRYDRLRSIAGRIQDVMGDIASFGERITALTTWRDPTATSIFGLFTLAAAIMLYFTPWKILVAILGLYTMRHPKLRGKTPSSVGNFFWRLPQKTNSLL</sequence>
<feature type="transmembrane region" description="Helical" evidence="2">
    <location>
        <begin position="157"/>
        <end position="184"/>
    </location>
</feature>
<feature type="transmembrane region" description="Helical" evidence="2">
    <location>
        <begin position="41"/>
        <end position="67"/>
    </location>
</feature>
<evidence type="ECO:0000259" key="3">
    <source>
        <dbReference type="Pfam" id="PF08372"/>
    </source>
</evidence>
<evidence type="ECO:0000313" key="5">
    <source>
        <dbReference type="Proteomes" id="UP000324897"/>
    </source>
</evidence>
<keyword evidence="2" id="KW-0472">Membrane</keyword>
<reference evidence="4 5" key="1">
    <citation type="journal article" date="2019" name="Sci. Rep.">
        <title>A high-quality genome of Eragrostis curvula grass provides insights into Poaceae evolution and supports new strategies to enhance forage quality.</title>
        <authorList>
            <person name="Carballo J."/>
            <person name="Santos B.A.C.M."/>
            <person name="Zappacosta D."/>
            <person name="Garbus I."/>
            <person name="Selva J.P."/>
            <person name="Gallo C.A."/>
            <person name="Diaz A."/>
            <person name="Albertini E."/>
            <person name="Caccamo M."/>
            <person name="Echenique V."/>
        </authorList>
    </citation>
    <scope>NUCLEOTIDE SEQUENCE [LARGE SCALE GENOMIC DNA]</scope>
    <source>
        <strain evidence="5">cv. Victoria</strain>
        <tissue evidence="4">Leaf</tissue>
    </source>
</reference>
<keyword evidence="1" id="KW-0677">Repeat</keyword>
<comment type="caution">
    <text evidence="4">The sequence shown here is derived from an EMBL/GenBank/DDBJ whole genome shotgun (WGS) entry which is preliminary data.</text>
</comment>
<evidence type="ECO:0000256" key="1">
    <source>
        <dbReference type="ARBA" id="ARBA00022737"/>
    </source>
</evidence>
<dbReference type="AlphaFoldDB" id="A0A5J9WT57"/>
<gene>
    <name evidence="4" type="ORF">EJB05_02514</name>
</gene>
<dbReference type="PANTHER" id="PTHR31425:SF20">
    <property type="entry name" value="C2 DOMAIN-CONTAINING PROTEIN"/>
    <property type="match status" value="1"/>
</dbReference>
<dbReference type="PANTHER" id="PTHR31425">
    <property type="entry name" value="PHOSPHORIBOSYLANTHRANILATE TRANSFERASE ISOFORM 1"/>
    <property type="match status" value="1"/>
</dbReference>
<evidence type="ECO:0000256" key="2">
    <source>
        <dbReference type="SAM" id="Phobius"/>
    </source>
</evidence>
<dbReference type="Gramene" id="TVU51107">
    <property type="protein sequence ID" value="TVU51107"/>
    <property type="gene ID" value="EJB05_02514"/>
</dbReference>
<organism evidence="4 5">
    <name type="scientific">Eragrostis curvula</name>
    <name type="common">weeping love grass</name>
    <dbReference type="NCBI Taxonomy" id="38414"/>
    <lineage>
        <taxon>Eukaryota</taxon>
        <taxon>Viridiplantae</taxon>
        <taxon>Streptophyta</taxon>
        <taxon>Embryophyta</taxon>
        <taxon>Tracheophyta</taxon>
        <taxon>Spermatophyta</taxon>
        <taxon>Magnoliopsida</taxon>
        <taxon>Liliopsida</taxon>
        <taxon>Poales</taxon>
        <taxon>Poaceae</taxon>
        <taxon>PACMAD clade</taxon>
        <taxon>Chloridoideae</taxon>
        <taxon>Eragrostideae</taxon>
        <taxon>Eragrostidinae</taxon>
        <taxon>Eragrostis</taxon>
    </lineage>
</organism>
<keyword evidence="2" id="KW-1133">Transmembrane helix</keyword>